<feature type="transmembrane region" description="Helical" evidence="2">
    <location>
        <begin position="295"/>
        <end position="316"/>
    </location>
</feature>
<feature type="transmembrane region" description="Helical" evidence="2">
    <location>
        <begin position="55"/>
        <end position="74"/>
    </location>
</feature>
<feature type="transmembrane region" description="Helical" evidence="2">
    <location>
        <begin position="140"/>
        <end position="158"/>
    </location>
</feature>
<evidence type="ECO:0000313" key="3">
    <source>
        <dbReference type="EMBL" id="MDR7151775.1"/>
    </source>
</evidence>
<feature type="transmembrane region" description="Helical" evidence="2">
    <location>
        <begin position="458"/>
        <end position="480"/>
    </location>
</feature>
<organism evidence="3 4">
    <name type="scientific">Hydrogenophaga palleronii</name>
    <dbReference type="NCBI Taxonomy" id="65655"/>
    <lineage>
        <taxon>Bacteria</taxon>
        <taxon>Pseudomonadati</taxon>
        <taxon>Pseudomonadota</taxon>
        <taxon>Betaproteobacteria</taxon>
        <taxon>Burkholderiales</taxon>
        <taxon>Comamonadaceae</taxon>
        <taxon>Hydrogenophaga</taxon>
    </lineage>
</organism>
<feature type="region of interest" description="Disordered" evidence="1">
    <location>
        <begin position="209"/>
        <end position="237"/>
    </location>
</feature>
<keyword evidence="4" id="KW-1185">Reference proteome</keyword>
<feature type="transmembrane region" description="Helical" evidence="2">
    <location>
        <begin position="99"/>
        <end position="128"/>
    </location>
</feature>
<proteinExistence type="predicted"/>
<dbReference type="PANTHER" id="PTHR30354:SF7">
    <property type="entry name" value="BLL7963 PROTEIN"/>
    <property type="match status" value="1"/>
</dbReference>
<feature type="transmembrane region" description="Helical" evidence="2">
    <location>
        <begin position="178"/>
        <end position="199"/>
    </location>
</feature>
<keyword evidence="2" id="KW-1133">Transmembrane helix</keyword>
<evidence type="ECO:0000256" key="1">
    <source>
        <dbReference type="SAM" id="MobiDB-lite"/>
    </source>
</evidence>
<dbReference type="RefSeq" id="WP_310319782.1">
    <property type="nucleotide sequence ID" value="NZ_JAVDWU010000008.1"/>
</dbReference>
<reference evidence="3 4" key="1">
    <citation type="submission" date="2023-07" db="EMBL/GenBank/DDBJ databases">
        <title>Sorghum-associated microbial communities from plants grown in Nebraska, USA.</title>
        <authorList>
            <person name="Schachtman D."/>
        </authorList>
    </citation>
    <scope>NUCLEOTIDE SEQUENCE [LARGE SCALE GENOMIC DNA]</scope>
    <source>
        <strain evidence="3 4">4249</strain>
    </source>
</reference>
<dbReference type="EMBL" id="JAVDWU010000008">
    <property type="protein sequence ID" value="MDR7151775.1"/>
    <property type="molecule type" value="Genomic_DNA"/>
</dbReference>
<sequence>MSSILGIVLALVLLMALAYRGVSVLILAPLMALLAALFTPGAPLLASYTQVFMPALGSFVIAFFPLFLLGAVFGKLMEASGAARIIAQGIVTGLGEQRAVLAIVLACAVLTYGGVSLFVVAFAVYPIAAALFRHADVPKRLIPGTIALGAFTFTMTALPGTPAIQNAIPMPYFGTTPFAAPGLGLIGGVVMLVLGTLWLTRRAARARDQGEGYGDDADAPALDDPANASKASATGRPANVPSAPPLAFSGHAFALAMAPVVLVIALNYALATWVFPSLNTAYLAEARFGATHINNLRGIWAVIGALSAAIVLLLVLQRRHLTTLVPTLEAGATSSVLPLLNTASQVGFGAVIASLAGFTLIRDAVLGIAPGNPLVSMSIAVNILAGITGSASGGMSIALQTLGDTWLAMGQAAGIAPDLLHRVTAIATGGLDALPHNGAVITLLGICGLSHRKSYFDIFMVAVAFPLLALVAVVTLGTVFGSF</sequence>
<evidence type="ECO:0000256" key="2">
    <source>
        <dbReference type="SAM" id="Phobius"/>
    </source>
</evidence>
<dbReference type="PANTHER" id="PTHR30354">
    <property type="entry name" value="GNT FAMILY GLUCONATE TRANSPORTER"/>
    <property type="match status" value="1"/>
</dbReference>
<name>A0ABU1WR53_9BURK</name>
<keyword evidence="2" id="KW-0472">Membrane</keyword>
<dbReference type="Proteomes" id="UP001265700">
    <property type="component" value="Unassembled WGS sequence"/>
</dbReference>
<dbReference type="InterPro" id="IPR003474">
    <property type="entry name" value="Glcn_transporter"/>
</dbReference>
<feature type="compositionally biased region" description="Low complexity" evidence="1">
    <location>
        <begin position="219"/>
        <end position="228"/>
    </location>
</feature>
<comment type="caution">
    <text evidence="3">The sequence shown here is derived from an EMBL/GenBank/DDBJ whole genome shotgun (WGS) entry which is preliminary data.</text>
</comment>
<gene>
    <name evidence="3" type="ORF">J2W49_003751</name>
</gene>
<keyword evidence="2" id="KW-0812">Transmembrane</keyword>
<accession>A0ABU1WR53</accession>
<feature type="transmembrane region" description="Helical" evidence="2">
    <location>
        <begin position="252"/>
        <end position="275"/>
    </location>
</feature>
<protein>
    <submittedName>
        <fullName evidence="3">H+/gluconate symporter-like permease</fullName>
    </submittedName>
</protein>
<evidence type="ECO:0000313" key="4">
    <source>
        <dbReference type="Proteomes" id="UP001265700"/>
    </source>
</evidence>
<feature type="transmembrane region" description="Helical" evidence="2">
    <location>
        <begin position="28"/>
        <end position="48"/>
    </location>
</feature>